<evidence type="ECO:0000259" key="3">
    <source>
        <dbReference type="Pfam" id="PF05368"/>
    </source>
</evidence>
<dbReference type="Proteomes" id="UP000280307">
    <property type="component" value="Unassembled WGS sequence"/>
</dbReference>
<evidence type="ECO:0000313" key="5">
    <source>
        <dbReference type="Proteomes" id="UP000280307"/>
    </source>
</evidence>
<dbReference type="PANTHER" id="PTHR47128">
    <property type="match status" value="1"/>
</dbReference>
<protein>
    <submittedName>
        <fullName evidence="4">SDR family oxidoreductase</fullName>
    </submittedName>
</protein>
<dbReference type="Pfam" id="PF05368">
    <property type="entry name" value="NmrA"/>
    <property type="match status" value="1"/>
</dbReference>
<sequence length="325" mass="35996">MEVRSIRYLWYTFAHLRCNLATVGEEECPVIFIVGGTGTLGQTLVRMLREQGHAVRVLVRPASLGKAEPLRALGAQLIGGDIRDAGSLAIACRGATHVICTTSAGADRRESARRMAEFAGPIQLLRAAQAAGTVRQFLFTSALFPRSPVGYRFVWAKLMAEEAIQQSGMPYTILRPGGLFFELVQRGEPIVERFGFFPVVGVPGKRTQMLGMHDAARAFVNALDNPAALNRTFELGGPQALTFAAFCTIWAKVWGRPVPVRYLPVGLMRSLGWALQPFNPSAPGIIELLEFSYEEMCCDMRETSRVLRLEGMQTLEEYCREYYGR</sequence>
<keyword evidence="1" id="KW-0602">Photosynthesis</keyword>
<dbReference type="GO" id="GO:0015979">
    <property type="term" value="P:photosynthesis"/>
    <property type="evidence" value="ECO:0007669"/>
    <property type="project" value="UniProtKB-KW"/>
</dbReference>
<dbReference type="AlphaFoldDB" id="A0A426U8P8"/>
<dbReference type="Gene3D" id="3.40.50.720">
    <property type="entry name" value="NAD(P)-binding Rossmann-like Domain"/>
    <property type="match status" value="1"/>
</dbReference>
<organism evidence="4 5">
    <name type="scientific">Candidatus Viridilinea halotolerans</name>
    <dbReference type="NCBI Taxonomy" id="2491704"/>
    <lineage>
        <taxon>Bacteria</taxon>
        <taxon>Bacillati</taxon>
        <taxon>Chloroflexota</taxon>
        <taxon>Chloroflexia</taxon>
        <taxon>Chloroflexales</taxon>
        <taxon>Chloroflexineae</taxon>
        <taxon>Oscillochloridaceae</taxon>
        <taxon>Candidatus Viridilinea</taxon>
    </lineage>
</organism>
<evidence type="ECO:0000256" key="2">
    <source>
        <dbReference type="ARBA" id="ARBA00023276"/>
    </source>
</evidence>
<dbReference type="InterPro" id="IPR044256">
    <property type="entry name" value="HCF244-like"/>
</dbReference>
<name>A0A426U8P8_9CHLR</name>
<accession>A0A426U8P8</accession>
<reference evidence="4 5" key="1">
    <citation type="submission" date="2018-12" db="EMBL/GenBank/DDBJ databases">
        <title>Genome Sequence of Candidatus Viridilinea halotolerans isolated from saline sulfide-rich spring.</title>
        <authorList>
            <person name="Grouzdev D.S."/>
            <person name="Burganskaya E.I."/>
            <person name="Krutkina M.S."/>
            <person name="Sukhacheva M.V."/>
            <person name="Gorlenko V.M."/>
        </authorList>
    </citation>
    <scope>NUCLEOTIDE SEQUENCE [LARGE SCALE GENOMIC DNA]</scope>
    <source>
        <strain evidence="4">Chok-6</strain>
    </source>
</reference>
<feature type="domain" description="NmrA-like" evidence="3">
    <location>
        <begin position="31"/>
        <end position="318"/>
    </location>
</feature>
<gene>
    <name evidence="4" type="ORF">EI684_02865</name>
</gene>
<dbReference type="PANTHER" id="PTHR47128:SF2">
    <property type="entry name" value="PROTEIN HIGH CHLOROPHYLL FLUORESCENCE PHENOTYPE 244, CHLOROPLASTIC"/>
    <property type="match status" value="1"/>
</dbReference>
<dbReference type="EMBL" id="RSAS01000112">
    <property type="protein sequence ID" value="RRR76545.1"/>
    <property type="molecule type" value="Genomic_DNA"/>
</dbReference>
<dbReference type="CDD" id="cd05243">
    <property type="entry name" value="SDR_a5"/>
    <property type="match status" value="1"/>
</dbReference>
<evidence type="ECO:0000256" key="1">
    <source>
        <dbReference type="ARBA" id="ARBA00022531"/>
    </source>
</evidence>
<proteinExistence type="predicted"/>
<dbReference type="InterPro" id="IPR036291">
    <property type="entry name" value="NAD(P)-bd_dom_sf"/>
</dbReference>
<dbReference type="GO" id="GO:0009523">
    <property type="term" value="C:photosystem II"/>
    <property type="evidence" value="ECO:0007669"/>
    <property type="project" value="UniProtKB-KW"/>
</dbReference>
<keyword evidence="2" id="KW-0604">Photosystem II</keyword>
<evidence type="ECO:0000313" key="4">
    <source>
        <dbReference type="EMBL" id="RRR76545.1"/>
    </source>
</evidence>
<dbReference type="InterPro" id="IPR008030">
    <property type="entry name" value="NmrA-like"/>
</dbReference>
<comment type="caution">
    <text evidence="4">The sequence shown here is derived from an EMBL/GenBank/DDBJ whole genome shotgun (WGS) entry which is preliminary data.</text>
</comment>
<dbReference type="SUPFAM" id="SSF51735">
    <property type="entry name" value="NAD(P)-binding Rossmann-fold domains"/>
    <property type="match status" value="1"/>
</dbReference>